<dbReference type="OrthoDB" id="9768354at2"/>
<dbReference type="EMBL" id="VJND01000016">
    <property type="protein sequence ID" value="TSE23551.1"/>
    <property type="molecule type" value="Genomic_DNA"/>
</dbReference>
<proteinExistence type="predicted"/>
<dbReference type="InterPro" id="IPR038475">
    <property type="entry name" value="RecG_C_sf"/>
</dbReference>
<protein>
    <recommendedName>
        <fullName evidence="1">Schlafen AlbA-2 domain-containing protein</fullName>
    </recommendedName>
</protein>
<evidence type="ECO:0000259" key="1">
    <source>
        <dbReference type="Pfam" id="PF04326"/>
    </source>
</evidence>
<dbReference type="Gene3D" id="3.30.565.60">
    <property type="match status" value="1"/>
</dbReference>
<organism evidence="2 3">
    <name type="scientific">Tepidimonas sediminis</name>
    <dbReference type="NCBI Taxonomy" id="2588941"/>
    <lineage>
        <taxon>Bacteria</taxon>
        <taxon>Pseudomonadati</taxon>
        <taxon>Pseudomonadota</taxon>
        <taxon>Betaproteobacteria</taxon>
        <taxon>Burkholderiales</taxon>
        <taxon>Tepidimonas</taxon>
    </lineage>
</organism>
<dbReference type="PANTHER" id="PTHR30595:SF6">
    <property type="entry name" value="SCHLAFEN ALBA-2 DOMAIN-CONTAINING PROTEIN"/>
    <property type="match status" value="1"/>
</dbReference>
<dbReference type="Pfam" id="PF04326">
    <property type="entry name" value="SLFN_AlbA_2"/>
    <property type="match status" value="1"/>
</dbReference>
<comment type="caution">
    <text evidence="2">The sequence shown here is derived from an EMBL/GenBank/DDBJ whole genome shotgun (WGS) entry which is preliminary data.</text>
</comment>
<feature type="domain" description="Schlafen AlbA-2" evidence="1">
    <location>
        <begin position="18"/>
        <end position="133"/>
    </location>
</feature>
<dbReference type="InterPro" id="IPR007421">
    <property type="entry name" value="Schlafen_AlbA_2_dom"/>
</dbReference>
<sequence>MKQAPNDAELLALLTDLESDRVERKQSFAGKAPETVREAVCAFANDLAGHGAPSVVFIGAKDDGTPMEGFAVTDELLRSLADIKTDGNIVPPPTLLVEKRRLAGADYAVITVWPCDTPPVRYKGRIHVRWGPRRGLATAQDERILNERRRHRDRPFDVQPVSGATLEEIDRLRFEQEYLPSLVARDVLLANDRTLEQKLAATKLIVAETEPVPTVLGLLVCGRAPSNWIGGAYTQFLRIAGQDLTDPVTDEEVIHGTVADQIRRLEEKLEAHNRRRIVFVASERETIVEAYALDGLRQLVRNAYLHRSYEATHAPVRVYWFDDRIEIHNPGGPFGSVTVENFGQPGVTDYRNPNLAEALRALGFVQRFGAGIAIARKHFGSRLRFEVQPGVVAAIIAGEEP</sequence>
<evidence type="ECO:0000313" key="3">
    <source>
        <dbReference type="Proteomes" id="UP000320225"/>
    </source>
</evidence>
<dbReference type="Gene3D" id="3.30.950.30">
    <property type="entry name" value="Schlafen, AAA domain"/>
    <property type="match status" value="1"/>
</dbReference>
<dbReference type="Proteomes" id="UP000320225">
    <property type="component" value="Unassembled WGS sequence"/>
</dbReference>
<dbReference type="PANTHER" id="PTHR30595">
    <property type="entry name" value="GLPR-RELATED TRANSCRIPTIONAL REPRESSOR"/>
    <property type="match status" value="1"/>
</dbReference>
<dbReference type="Pfam" id="PF13749">
    <property type="entry name" value="HATPase_c_4"/>
    <property type="match status" value="1"/>
</dbReference>
<dbReference type="AlphaFoldDB" id="A0A554WIZ8"/>
<gene>
    <name evidence="2" type="ORF">Tsedi_02197</name>
</gene>
<reference evidence="2 3" key="1">
    <citation type="submission" date="2019-07" db="EMBL/GenBank/DDBJ databases">
        <title>Tepidimonas sediminis YIM 72259 draft genome.</title>
        <authorList>
            <person name="Da Costa M.S."/>
            <person name="Froufe H.J.C."/>
            <person name="Egas C."/>
            <person name="Albuquerque L."/>
        </authorList>
    </citation>
    <scope>NUCLEOTIDE SEQUENCE [LARGE SCALE GENOMIC DNA]</scope>
    <source>
        <strain evidence="2 3">YIM 72259</strain>
    </source>
</reference>
<dbReference type="RefSeq" id="WP_143896595.1">
    <property type="nucleotide sequence ID" value="NZ_VJND01000016.1"/>
</dbReference>
<accession>A0A554WIZ8</accession>
<evidence type="ECO:0000313" key="2">
    <source>
        <dbReference type="EMBL" id="TSE23551.1"/>
    </source>
</evidence>
<name>A0A554WIZ8_9BURK</name>
<dbReference type="InterPro" id="IPR038461">
    <property type="entry name" value="Schlafen_AlbA_2_dom_sf"/>
</dbReference>
<keyword evidence="3" id="KW-1185">Reference proteome</keyword>